<dbReference type="Gene3D" id="3.30.460.10">
    <property type="entry name" value="Beta Polymerase, domain 2"/>
    <property type="match status" value="1"/>
</dbReference>
<dbReference type="SMART" id="SM00954">
    <property type="entry name" value="RelA_SpoT"/>
    <property type="match status" value="1"/>
</dbReference>
<keyword evidence="2" id="KW-0808">Transferase</keyword>
<dbReference type="Pfam" id="PF04607">
    <property type="entry name" value="RelA_SpoT"/>
    <property type="match status" value="1"/>
</dbReference>
<protein>
    <submittedName>
        <fullName evidence="2">GTP pyrophosphokinase</fullName>
    </submittedName>
</protein>
<organism evidence="2 3">
    <name type="scientific">Mannheimia pernigra</name>
    <dbReference type="NCBI Taxonomy" id="111844"/>
    <lineage>
        <taxon>Bacteria</taxon>
        <taxon>Pseudomonadati</taxon>
        <taxon>Pseudomonadota</taxon>
        <taxon>Gammaproteobacteria</taxon>
        <taxon>Pasteurellales</taxon>
        <taxon>Pasteurellaceae</taxon>
        <taxon>Mannheimia</taxon>
    </lineage>
</organism>
<evidence type="ECO:0000313" key="2">
    <source>
        <dbReference type="EMBL" id="QLB41062.1"/>
    </source>
</evidence>
<proteinExistence type="predicted"/>
<evidence type="ECO:0000313" key="3">
    <source>
        <dbReference type="Proteomes" id="UP000509660"/>
    </source>
</evidence>
<accession>A0A7H8UWV7</accession>
<dbReference type="Proteomes" id="UP000509660">
    <property type="component" value="Chromosome"/>
</dbReference>
<keyword evidence="2" id="KW-0418">Kinase</keyword>
<dbReference type="RefSeq" id="WP_176808792.1">
    <property type="nucleotide sequence ID" value="NZ_CP055302.1"/>
</dbReference>
<evidence type="ECO:0000259" key="1">
    <source>
        <dbReference type="SMART" id="SM00954"/>
    </source>
</evidence>
<dbReference type="GO" id="GO:0015969">
    <property type="term" value="P:guanosine tetraphosphate metabolic process"/>
    <property type="evidence" value="ECO:0007669"/>
    <property type="project" value="InterPro"/>
</dbReference>
<dbReference type="AlphaFoldDB" id="A0A7H8UWV7"/>
<keyword evidence="3" id="KW-1185">Reference proteome</keyword>
<name>A0A7H8UWV7_9PAST</name>
<reference evidence="2 3" key="1">
    <citation type="submission" date="2020-06" db="EMBL/GenBank/DDBJ databases">
        <title>Mannheimia pernigra sp. nov. isolated from bovine respiratory tract.</title>
        <authorList>
            <person name="Kuhnert P."/>
            <person name="Akarsu-Egger H."/>
        </authorList>
    </citation>
    <scope>NUCLEOTIDE SEQUENCE [LARGE SCALE GENOMIC DNA]</scope>
    <source>
        <strain evidence="2 3">BNO311</strain>
    </source>
</reference>
<dbReference type="GO" id="GO:0016301">
    <property type="term" value="F:kinase activity"/>
    <property type="evidence" value="ECO:0007669"/>
    <property type="project" value="UniProtKB-KW"/>
</dbReference>
<dbReference type="InterPro" id="IPR043519">
    <property type="entry name" value="NT_sf"/>
</dbReference>
<dbReference type="EMBL" id="CP055306">
    <property type="protein sequence ID" value="QLB41062.1"/>
    <property type="molecule type" value="Genomic_DNA"/>
</dbReference>
<dbReference type="SUPFAM" id="SSF81301">
    <property type="entry name" value="Nucleotidyltransferase"/>
    <property type="match status" value="1"/>
</dbReference>
<sequence length="187" mass="22743">MLSKIEKLIDEINKVHLAFSQDYFETSKIEKVNLKHTLSKVPIEHILAYRLNLHESINDYLYRADLYDISYFYRVKTSESIVYKIERFNQRSEGYPVNSILNDIFGARVIVDTETIEKIMESLDEWKEKYGLKNWYLRDKEEYIGIHIYFKNASNFYYPWELQVWDKKDAEKNIQSHRKYKRDFVKN</sequence>
<gene>
    <name evidence="2" type="ORF">HV559_09390</name>
</gene>
<feature type="domain" description="RelA/SpoT" evidence="1">
    <location>
        <begin position="73"/>
        <end position="184"/>
    </location>
</feature>
<dbReference type="InterPro" id="IPR007685">
    <property type="entry name" value="RelA_SpoT"/>
</dbReference>